<dbReference type="SMART" id="SM00448">
    <property type="entry name" value="REC"/>
    <property type="match status" value="1"/>
</dbReference>
<evidence type="ECO:0000256" key="1">
    <source>
        <dbReference type="ARBA" id="ARBA00022553"/>
    </source>
</evidence>
<evidence type="ECO:0000313" key="5">
    <source>
        <dbReference type="Proteomes" id="UP000594380"/>
    </source>
</evidence>
<reference evidence="4 5" key="1">
    <citation type="submission" date="2020-02" db="EMBL/GenBank/DDBJ databases">
        <title>Paraburkholderia simonii sp. nov. and Paraburkholderia youngii sp. nov. Brazilian and Mexican Mimosa-associated rhizobia.</title>
        <authorList>
            <person name="Mavima L."/>
            <person name="Beukes C.W."/>
            <person name="Chan W.Y."/>
            <person name="Palmer M."/>
            <person name="De Meyer S.E."/>
            <person name="James E.K."/>
            <person name="Venter S.N."/>
            <person name="Steenkamp E.T."/>
        </authorList>
    </citation>
    <scope>NUCLEOTIDE SEQUENCE [LARGE SCALE GENOMIC DNA]</scope>
    <source>
        <strain evidence="4 5">JPY169</strain>
    </source>
</reference>
<evidence type="ECO:0000259" key="3">
    <source>
        <dbReference type="PROSITE" id="PS50110"/>
    </source>
</evidence>
<keyword evidence="1 2" id="KW-0597">Phosphoprotein</keyword>
<dbReference type="InterPro" id="IPR001789">
    <property type="entry name" value="Sig_transdc_resp-reg_receiver"/>
</dbReference>
<evidence type="ECO:0000313" key="4">
    <source>
        <dbReference type="EMBL" id="NUY01448.1"/>
    </source>
</evidence>
<dbReference type="EMBL" id="JAALDK010000001">
    <property type="protein sequence ID" value="NUY01448.1"/>
    <property type="molecule type" value="Genomic_DNA"/>
</dbReference>
<accession>A0A7Y6K0V5</accession>
<dbReference type="SUPFAM" id="SSF52172">
    <property type="entry name" value="CheY-like"/>
    <property type="match status" value="1"/>
</dbReference>
<dbReference type="GeneID" id="301102131"/>
<name>A0A7Y6K0V5_9BURK</name>
<dbReference type="Pfam" id="PF00072">
    <property type="entry name" value="Response_reg"/>
    <property type="match status" value="1"/>
</dbReference>
<evidence type="ECO:0000256" key="2">
    <source>
        <dbReference type="PROSITE-ProRule" id="PRU00169"/>
    </source>
</evidence>
<dbReference type="PROSITE" id="PS50110">
    <property type="entry name" value="RESPONSE_REGULATORY"/>
    <property type="match status" value="1"/>
</dbReference>
<dbReference type="PANTHER" id="PTHR44591">
    <property type="entry name" value="STRESS RESPONSE REGULATOR PROTEIN 1"/>
    <property type="match status" value="1"/>
</dbReference>
<gene>
    <name evidence="4" type="ORF">G5S42_17495</name>
</gene>
<feature type="modified residue" description="4-aspartylphosphate" evidence="2">
    <location>
        <position position="59"/>
    </location>
</feature>
<dbReference type="Proteomes" id="UP000594380">
    <property type="component" value="Unassembled WGS sequence"/>
</dbReference>
<proteinExistence type="predicted"/>
<organism evidence="4 5">
    <name type="scientific">Paraburkholderia youngii</name>
    <dbReference type="NCBI Taxonomy" id="2782701"/>
    <lineage>
        <taxon>Bacteria</taxon>
        <taxon>Pseudomonadati</taxon>
        <taxon>Pseudomonadota</taxon>
        <taxon>Betaproteobacteria</taxon>
        <taxon>Burkholderiales</taxon>
        <taxon>Burkholderiaceae</taxon>
        <taxon>Paraburkholderia</taxon>
    </lineage>
</organism>
<dbReference type="Gene3D" id="3.40.50.2300">
    <property type="match status" value="1"/>
</dbReference>
<feature type="domain" description="Response regulatory" evidence="3">
    <location>
        <begin position="10"/>
        <end position="123"/>
    </location>
</feature>
<dbReference type="InterPro" id="IPR011006">
    <property type="entry name" value="CheY-like_superfamily"/>
</dbReference>
<comment type="caution">
    <text evidence="4">The sequence shown here is derived from an EMBL/GenBank/DDBJ whole genome shotgun (WGS) entry which is preliminary data.</text>
</comment>
<protein>
    <submittedName>
        <fullName evidence="4">Response regulator</fullName>
    </submittedName>
</protein>
<dbReference type="AlphaFoldDB" id="A0A7Y6K0V5"/>
<dbReference type="PANTHER" id="PTHR44591:SF25">
    <property type="entry name" value="CHEMOTAXIS TWO-COMPONENT RESPONSE REGULATOR"/>
    <property type="match status" value="1"/>
</dbReference>
<dbReference type="GO" id="GO:0000160">
    <property type="term" value="P:phosphorelay signal transduction system"/>
    <property type="evidence" value="ECO:0007669"/>
    <property type="project" value="InterPro"/>
</dbReference>
<dbReference type="InterPro" id="IPR050595">
    <property type="entry name" value="Bact_response_regulator"/>
</dbReference>
<dbReference type="RefSeq" id="WP_176107892.1">
    <property type="nucleotide sequence ID" value="NZ_JAALDK010000001.1"/>
</dbReference>
<sequence>MREKSVRTKTVCVIDDELAIRQSTMAMARSLGYHAYAFACAEDFLTSGVPERIDCLVCDIQMSGMSGTALLSHMRTLGEVVPFIFVSGHVTAHDHLVISRYDAPLLEKPIEPDELAALLVTILGTP</sequence>